<proteinExistence type="predicted"/>
<dbReference type="NCBIfam" id="TIGR01640">
    <property type="entry name" value="F_box_assoc_1"/>
    <property type="match status" value="1"/>
</dbReference>
<evidence type="ECO:0000313" key="2">
    <source>
        <dbReference type="EMBL" id="EXC20617.1"/>
    </source>
</evidence>
<dbReference type="AlphaFoldDB" id="W9SBQ5"/>
<dbReference type="PANTHER" id="PTHR31672">
    <property type="entry name" value="BNACNNG10540D PROTEIN"/>
    <property type="match status" value="1"/>
</dbReference>
<dbReference type="Pfam" id="PF12937">
    <property type="entry name" value="F-box-like"/>
    <property type="match status" value="1"/>
</dbReference>
<dbReference type="PROSITE" id="PS50181">
    <property type="entry name" value="FBOX"/>
    <property type="match status" value="1"/>
</dbReference>
<feature type="domain" description="F-box" evidence="1">
    <location>
        <begin position="2"/>
        <end position="51"/>
    </location>
</feature>
<dbReference type="Gene3D" id="1.20.1280.50">
    <property type="match status" value="1"/>
</dbReference>
<accession>W9SBQ5</accession>
<protein>
    <submittedName>
        <fullName evidence="2">Putative F-box protein</fullName>
    </submittedName>
</protein>
<gene>
    <name evidence="2" type="ORF">L484_027172</name>
</gene>
<evidence type="ECO:0000313" key="3">
    <source>
        <dbReference type="Proteomes" id="UP000030645"/>
    </source>
</evidence>
<dbReference type="InterPro" id="IPR001810">
    <property type="entry name" value="F-box_dom"/>
</dbReference>
<reference evidence="3" key="1">
    <citation type="submission" date="2013-01" db="EMBL/GenBank/DDBJ databases">
        <title>Draft Genome Sequence of a Mulberry Tree, Morus notabilis C.K. Schneid.</title>
        <authorList>
            <person name="He N."/>
            <person name="Zhao S."/>
        </authorList>
    </citation>
    <scope>NUCLEOTIDE SEQUENCE</scope>
</reference>
<dbReference type="InterPro" id="IPR050796">
    <property type="entry name" value="SCF_F-box_component"/>
</dbReference>
<dbReference type="InterPro" id="IPR006527">
    <property type="entry name" value="F-box-assoc_dom_typ1"/>
</dbReference>
<name>W9SBQ5_9ROSA</name>
<dbReference type="InterPro" id="IPR036047">
    <property type="entry name" value="F-box-like_dom_sf"/>
</dbReference>
<evidence type="ECO:0000259" key="1">
    <source>
        <dbReference type="PROSITE" id="PS50181"/>
    </source>
</evidence>
<organism evidence="2 3">
    <name type="scientific">Morus notabilis</name>
    <dbReference type="NCBI Taxonomy" id="981085"/>
    <lineage>
        <taxon>Eukaryota</taxon>
        <taxon>Viridiplantae</taxon>
        <taxon>Streptophyta</taxon>
        <taxon>Embryophyta</taxon>
        <taxon>Tracheophyta</taxon>
        <taxon>Spermatophyta</taxon>
        <taxon>Magnoliopsida</taxon>
        <taxon>eudicotyledons</taxon>
        <taxon>Gunneridae</taxon>
        <taxon>Pentapetalae</taxon>
        <taxon>rosids</taxon>
        <taxon>fabids</taxon>
        <taxon>Rosales</taxon>
        <taxon>Moraceae</taxon>
        <taxon>Moreae</taxon>
        <taxon>Morus</taxon>
    </lineage>
</organism>
<dbReference type="STRING" id="981085.W9SBQ5"/>
<dbReference type="eggNOG" id="ENOG502S2XW">
    <property type="taxonomic scope" value="Eukaryota"/>
</dbReference>
<dbReference type="Proteomes" id="UP000030645">
    <property type="component" value="Unassembled WGS sequence"/>
</dbReference>
<dbReference type="SMART" id="SM00256">
    <property type="entry name" value="FBOX"/>
    <property type="match status" value="1"/>
</dbReference>
<dbReference type="PANTHER" id="PTHR31672:SF13">
    <property type="entry name" value="F-BOX PROTEIN CPR30-LIKE"/>
    <property type="match status" value="1"/>
</dbReference>
<sequence>MASNYHHLPKELIVEIMSRLPTESLIRCKCVCKSWFALINDVISDQTFVAKHLHNVNSKISPSSSLIYVDCHGRFSLLTSFGYGDYDENDRIRCVTKALNFPFGADDVDSLCHCDGIFCIIYSGENAVLFNPAIKESRVLPTPCFNIICLLETGFGYDPRANDYKVVRFGASWVEGCFKIKNVAEVYSMTTDCWKEIEMQIELRGTYSDKKVFCKGVFYWLVCDIDYFDAVLSFNMSDEVFGVIPLPNDLGDLQTLGNIELAVWSEVVALCFISEESEDPILYLEVRMMNDCSSGAKGSCCWVKHLRIQLFEGRFYPRIFWKNDELLMVGQNTDEWLVSYNLCSKKIRNVMVHGAVPSWLGILYAGSLVSVRRREQA</sequence>
<dbReference type="CDD" id="cd22157">
    <property type="entry name" value="F-box_AtFBW1-like"/>
    <property type="match status" value="1"/>
</dbReference>
<dbReference type="Pfam" id="PF07734">
    <property type="entry name" value="FBA_1"/>
    <property type="match status" value="1"/>
</dbReference>
<dbReference type="OrthoDB" id="1867629at2759"/>
<keyword evidence="3" id="KW-1185">Reference proteome</keyword>
<dbReference type="SUPFAM" id="SSF81383">
    <property type="entry name" value="F-box domain"/>
    <property type="match status" value="1"/>
</dbReference>
<dbReference type="InterPro" id="IPR017451">
    <property type="entry name" value="F-box-assoc_interact_dom"/>
</dbReference>
<dbReference type="EMBL" id="KE345919">
    <property type="protein sequence ID" value="EXC20617.1"/>
    <property type="molecule type" value="Genomic_DNA"/>
</dbReference>